<keyword evidence="1" id="KW-0805">Transcription regulation</keyword>
<protein>
    <submittedName>
        <fullName evidence="5">Winged helix-turn-helix transcriptional regulator</fullName>
    </submittedName>
</protein>
<comment type="caution">
    <text evidence="5">The sequence shown here is derived from an EMBL/GenBank/DDBJ whole genome shotgun (WGS) entry which is preliminary data.</text>
</comment>
<proteinExistence type="predicted"/>
<dbReference type="SUPFAM" id="SSF46785">
    <property type="entry name" value="Winged helix' DNA-binding domain"/>
    <property type="match status" value="1"/>
</dbReference>
<evidence type="ECO:0000256" key="3">
    <source>
        <dbReference type="ARBA" id="ARBA00023163"/>
    </source>
</evidence>
<keyword evidence="6" id="KW-1185">Reference proteome</keyword>
<evidence type="ECO:0000256" key="2">
    <source>
        <dbReference type="ARBA" id="ARBA00023125"/>
    </source>
</evidence>
<evidence type="ECO:0000259" key="4">
    <source>
        <dbReference type="PROSITE" id="PS51118"/>
    </source>
</evidence>
<evidence type="ECO:0000313" key="6">
    <source>
        <dbReference type="Proteomes" id="UP001597068"/>
    </source>
</evidence>
<dbReference type="Gene3D" id="1.10.10.10">
    <property type="entry name" value="Winged helix-like DNA-binding domain superfamily/Winged helix DNA-binding domain"/>
    <property type="match status" value="1"/>
</dbReference>
<sequence>MPEDRAIKGGGRCAIARTVDVLRDPWTFLIVREALDGVTRFSDFRTHLGVASDVLTQRLRALVDAGVLRREDYREPGARERPSYHLTERGADLTVVVAALQQWGDAHLPVDCGPTVVRRHRLTGAPVDVAFVDGDGHRVAREDVVFERTAAYPVRD</sequence>
<dbReference type="InterPro" id="IPR002577">
    <property type="entry name" value="HTH_HxlR"/>
</dbReference>
<organism evidence="5 6">
    <name type="scientific">Williamsia deligens</name>
    <dbReference type="NCBI Taxonomy" id="321325"/>
    <lineage>
        <taxon>Bacteria</taxon>
        <taxon>Bacillati</taxon>
        <taxon>Actinomycetota</taxon>
        <taxon>Actinomycetes</taxon>
        <taxon>Mycobacteriales</taxon>
        <taxon>Nocardiaceae</taxon>
        <taxon>Williamsia</taxon>
    </lineage>
</organism>
<dbReference type="PROSITE" id="PS51118">
    <property type="entry name" value="HTH_HXLR"/>
    <property type="match status" value="1"/>
</dbReference>
<gene>
    <name evidence="5" type="ORF">ACFQ04_09060</name>
</gene>
<dbReference type="InterPro" id="IPR036388">
    <property type="entry name" value="WH-like_DNA-bd_sf"/>
</dbReference>
<dbReference type="InterPro" id="IPR036390">
    <property type="entry name" value="WH_DNA-bd_sf"/>
</dbReference>
<dbReference type="Pfam" id="PF01638">
    <property type="entry name" value="HxlR"/>
    <property type="match status" value="1"/>
</dbReference>
<evidence type="ECO:0000256" key="1">
    <source>
        <dbReference type="ARBA" id="ARBA00023015"/>
    </source>
</evidence>
<dbReference type="PANTHER" id="PTHR33204:SF18">
    <property type="entry name" value="TRANSCRIPTIONAL REGULATORY PROTEIN"/>
    <property type="match status" value="1"/>
</dbReference>
<keyword evidence="3" id="KW-0804">Transcription</keyword>
<keyword evidence="2" id="KW-0238">DNA-binding</keyword>
<accession>A0ABW3G5S3</accession>
<evidence type="ECO:0000313" key="5">
    <source>
        <dbReference type="EMBL" id="MFD0925884.1"/>
    </source>
</evidence>
<reference evidence="6" key="1">
    <citation type="journal article" date="2019" name="Int. J. Syst. Evol. Microbiol.">
        <title>The Global Catalogue of Microorganisms (GCM) 10K type strain sequencing project: providing services to taxonomists for standard genome sequencing and annotation.</title>
        <authorList>
            <consortium name="The Broad Institute Genomics Platform"/>
            <consortium name="The Broad Institute Genome Sequencing Center for Infectious Disease"/>
            <person name="Wu L."/>
            <person name="Ma J."/>
        </authorList>
    </citation>
    <scope>NUCLEOTIDE SEQUENCE [LARGE SCALE GENOMIC DNA]</scope>
    <source>
        <strain evidence="6">CCUG 50873</strain>
    </source>
</reference>
<dbReference type="PANTHER" id="PTHR33204">
    <property type="entry name" value="TRANSCRIPTIONAL REGULATOR, MARR FAMILY"/>
    <property type="match status" value="1"/>
</dbReference>
<feature type="domain" description="HTH hxlR-type" evidence="4">
    <location>
        <begin position="13"/>
        <end position="112"/>
    </location>
</feature>
<dbReference type="Proteomes" id="UP001597068">
    <property type="component" value="Unassembled WGS sequence"/>
</dbReference>
<name>A0ABW3G5S3_9NOCA</name>
<dbReference type="EMBL" id="JBHTIL010000001">
    <property type="protein sequence ID" value="MFD0925884.1"/>
    <property type="molecule type" value="Genomic_DNA"/>
</dbReference>
<dbReference type="RefSeq" id="WP_253646200.1">
    <property type="nucleotide sequence ID" value="NZ_BAAAMO010000002.1"/>
</dbReference>